<feature type="chain" id="PRO_5044001727" evidence="1">
    <location>
        <begin position="22"/>
        <end position="157"/>
    </location>
</feature>
<evidence type="ECO:0000256" key="1">
    <source>
        <dbReference type="SAM" id="SignalP"/>
    </source>
</evidence>
<name>A0AAW0GE89_9APHY</name>
<dbReference type="SUPFAM" id="SSF50370">
    <property type="entry name" value="Ricin B-like lectins"/>
    <property type="match status" value="1"/>
</dbReference>
<dbReference type="AlphaFoldDB" id="A0AAW0GE89"/>
<keyword evidence="3" id="KW-1185">Reference proteome</keyword>
<comment type="caution">
    <text evidence="2">The sequence shown here is derived from an EMBL/GenBank/DDBJ whole genome shotgun (WGS) entry which is preliminary data.</text>
</comment>
<protein>
    <submittedName>
        <fullName evidence="2">Uncharacterized protein</fullName>
    </submittedName>
</protein>
<accession>A0AAW0GE89</accession>
<dbReference type="EMBL" id="JASBNA010000007">
    <property type="protein sequence ID" value="KAK7689867.1"/>
    <property type="molecule type" value="Genomic_DNA"/>
</dbReference>
<dbReference type="Proteomes" id="UP001385951">
    <property type="component" value="Unassembled WGS sequence"/>
</dbReference>
<keyword evidence="1" id="KW-0732">Signal</keyword>
<reference evidence="2 3" key="1">
    <citation type="submission" date="2022-09" db="EMBL/GenBank/DDBJ databases">
        <authorList>
            <person name="Palmer J.M."/>
        </authorList>
    </citation>
    <scope>NUCLEOTIDE SEQUENCE [LARGE SCALE GENOMIC DNA]</scope>
    <source>
        <strain evidence="2 3">DSM 7382</strain>
    </source>
</reference>
<feature type="signal peptide" evidence="1">
    <location>
        <begin position="1"/>
        <end position="21"/>
    </location>
</feature>
<sequence>MFGKLVLQLAFIAAFAYTAVAKPALPVPVSGTYRILNIGSGFFLDDLEAEQGSPVVVRALNIPLTINQEWNLVVFNGQFSTLQSVSSFINTDGDTGVILNPSGAVALALTSAPSGIFICALSSTVGCLTSPATAAAPVTFAPLEGGLDQTWSFELVG</sequence>
<dbReference type="InterPro" id="IPR035992">
    <property type="entry name" value="Ricin_B-like_lectins"/>
</dbReference>
<gene>
    <name evidence="2" type="ORF">QCA50_006506</name>
</gene>
<evidence type="ECO:0000313" key="2">
    <source>
        <dbReference type="EMBL" id="KAK7689867.1"/>
    </source>
</evidence>
<evidence type="ECO:0000313" key="3">
    <source>
        <dbReference type="Proteomes" id="UP001385951"/>
    </source>
</evidence>
<proteinExistence type="predicted"/>
<organism evidence="2 3">
    <name type="scientific">Cerrena zonata</name>
    <dbReference type="NCBI Taxonomy" id="2478898"/>
    <lineage>
        <taxon>Eukaryota</taxon>
        <taxon>Fungi</taxon>
        <taxon>Dikarya</taxon>
        <taxon>Basidiomycota</taxon>
        <taxon>Agaricomycotina</taxon>
        <taxon>Agaricomycetes</taxon>
        <taxon>Polyporales</taxon>
        <taxon>Cerrenaceae</taxon>
        <taxon>Cerrena</taxon>
    </lineage>
</organism>